<dbReference type="PATRIC" id="fig|28229.4.peg.3028"/>
<accession>A0A099KFZ9</accession>
<sequence>MGVWGVNVEDSDSFADVYDGFFDIYNNGASPKYASSEVKESFSEYFEDHEDSNNSWFALAQAQWETMSLDQSVYEKVRSIITSGRDLKLWEELGAAKADIKNRKIALDSFLEEISSERKTKKRRKKPKHDFRVNKLVELVAPDNQKVFTVTEEFSDGKYIHTSALMMWGSGGGSVFYFNKEGAQVSAEWQDSQKLVITTEKGIEFSKKDDSAFFCGDQVKVTYLCE</sequence>
<reference evidence="1 2" key="1">
    <citation type="submission" date="2014-08" db="EMBL/GenBank/DDBJ databases">
        <title>Genomic and Phenotypic Diversity of Colwellia psychrerythraea strains from Disparate Marine Basins.</title>
        <authorList>
            <person name="Techtmann S.M."/>
            <person name="Stelling S.C."/>
            <person name="Utturkar S.M."/>
            <person name="Alshibli N."/>
            <person name="Harris A."/>
            <person name="Brown S.D."/>
            <person name="Hazen T.C."/>
        </authorList>
    </citation>
    <scope>NUCLEOTIDE SEQUENCE [LARGE SCALE GENOMIC DNA]</scope>
    <source>
        <strain evidence="1 2">ND2E</strain>
    </source>
</reference>
<dbReference type="RefSeq" id="WP_052056727.1">
    <property type="nucleotide sequence ID" value="NZ_JQED01000040.1"/>
</dbReference>
<protein>
    <recommendedName>
        <fullName evidence="3">DUF4259 domain-containing protein</fullName>
    </recommendedName>
</protein>
<evidence type="ECO:0000313" key="2">
    <source>
        <dbReference type="Proteomes" id="UP000029843"/>
    </source>
</evidence>
<dbReference type="EMBL" id="JQED01000040">
    <property type="protein sequence ID" value="KGJ89679.1"/>
    <property type="molecule type" value="Genomic_DNA"/>
</dbReference>
<proteinExistence type="predicted"/>
<comment type="caution">
    <text evidence="1">The sequence shown here is derived from an EMBL/GenBank/DDBJ whole genome shotgun (WGS) entry which is preliminary data.</text>
</comment>
<name>A0A099KFZ9_COLPS</name>
<evidence type="ECO:0008006" key="3">
    <source>
        <dbReference type="Google" id="ProtNLM"/>
    </source>
</evidence>
<dbReference type="OrthoDB" id="8914041at2"/>
<dbReference type="Proteomes" id="UP000029843">
    <property type="component" value="Unassembled WGS sequence"/>
</dbReference>
<evidence type="ECO:0000313" key="1">
    <source>
        <dbReference type="EMBL" id="KGJ89679.1"/>
    </source>
</evidence>
<organism evidence="1 2">
    <name type="scientific">Colwellia psychrerythraea</name>
    <name type="common">Vibrio psychroerythus</name>
    <dbReference type="NCBI Taxonomy" id="28229"/>
    <lineage>
        <taxon>Bacteria</taxon>
        <taxon>Pseudomonadati</taxon>
        <taxon>Pseudomonadota</taxon>
        <taxon>Gammaproteobacteria</taxon>
        <taxon>Alteromonadales</taxon>
        <taxon>Colwelliaceae</taxon>
        <taxon>Colwellia</taxon>
    </lineage>
</organism>
<dbReference type="AlphaFoldDB" id="A0A099KFZ9"/>
<gene>
    <name evidence="1" type="ORF">ND2E_3870</name>
</gene>